<sequence>MAGSPFVGSVSASSTPDFEVYTPENIVEPGEETSFELELRNAASAEEESDTDPGDIPTTEARDVTVTLDGDGGPVEVKSDETPMPTMSAQALFSETFTIAVDEDADAGVHEVDVEIEYTRSTSSGAERSETETETIEVVVADEARFEAGTVTSDLVVGDRGLVAIELENTGADASDAVVRFDSPDENLEALRPVTEDSELETQGSRAYVGDWDAGENRTVVVAMELADDAVARTYPVSATVQFRDEEGVDRTAREVRVGARAAHEQSFAVEQLESDLYVGEDGTVTGNVTNEGPHAVDGAVVVIADRGSVDLVPHFDDRLGPTSNVYPRETHYAVGSLEPGESAPFEFRLGVGSEAEPGPRVLEADVRYRNADGDVRMTNEPVDLTLDVQPDRDEFAVEPVDSTQTLGETRVVKLEVTNRLEETVTDVEANVYTDDPLDDEGDDPLIPVLEPGETATVAVEVSVADDATPQTYPLRVDFRYDDERSNSQLTDTYRVPIEVVEPDDGPISALGLAVALLTLGAATAVGWRYRARLEPYVDGIPYLENLPHAETPERIAALVARLPVGEPSDTLDARSGNGSAGPLADDSNGGSTTDVTQTFDEAAVAPADLLEDDEEAAGDGSAVTDDDRPDPLATEASDRDDTQNRDEEPAERPADVDDT</sequence>
<name>A0A2Z2HZB3_9EURY</name>
<dbReference type="PANTHER" id="PTHR35902">
    <property type="entry name" value="S-LAYER DOMAIN-LIKE PROTEIN-RELATED"/>
    <property type="match status" value="1"/>
</dbReference>
<dbReference type="KEGG" id="naj:B1756_12595"/>
<feature type="region of interest" description="Disordered" evidence="1">
    <location>
        <begin position="1"/>
        <end position="83"/>
    </location>
</feature>
<feature type="region of interest" description="Disordered" evidence="1">
    <location>
        <begin position="569"/>
        <end position="660"/>
    </location>
</feature>
<proteinExistence type="predicted"/>
<dbReference type="Proteomes" id="UP000250088">
    <property type="component" value="Chromosome"/>
</dbReference>
<gene>
    <name evidence="2" type="ORF">B1756_12595</name>
</gene>
<accession>A0A2Z2HZB3</accession>
<dbReference type="EMBL" id="CP019893">
    <property type="protein sequence ID" value="ARS90484.1"/>
    <property type="molecule type" value="Genomic_DNA"/>
</dbReference>
<dbReference type="AlphaFoldDB" id="A0A2Z2HZB3"/>
<evidence type="ECO:0000313" key="2">
    <source>
        <dbReference type="EMBL" id="ARS90484.1"/>
    </source>
</evidence>
<dbReference type="OrthoDB" id="56770at2157"/>
<feature type="compositionally biased region" description="Basic and acidic residues" evidence="1">
    <location>
        <begin position="626"/>
        <end position="660"/>
    </location>
</feature>
<dbReference type="PANTHER" id="PTHR35902:SF3">
    <property type="entry name" value="NPCBM-ASSOCIATED, NEW3 DOMAIN OF ALPHA-GALACTOSIDASE"/>
    <property type="match status" value="1"/>
</dbReference>
<evidence type="ECO:0000256" key="1">
    <source>
        <dbReference type="SAM" id="MobiDB-lite"/>
    </source>
</evidence>
<evidence type="ECO:0000313" key="3">
    <source>
        <dbReference type="Proteomes" id="UP000250088"/>
    </source>
</evidence>
<keyword evidence="3" id="KW-1185">Reference proteome</keyword>
<feature type="compositionally biased region" description="Polar residues" evidence="1">
    <location>
        <begin position="589"/>
        <end position="600"/>
    </location>
</feature>
<evidence type="ECO:0008006" key="4">
    <source>
        <dbReference type="Google" id="ProtNLM"/>
    </source>
</evidence>
<reference evidence="3" key="1">
    <citation type="submission" date="2017-02" db="EMBL/GenBank/DDBJ databases">
        <title>Natronthermophilus aegyptiacus gen. nov.,sp. nov., an aerobic, extremely halophilic alkalithermophilic archaeon isolated from the athalassohaline Wadi An Natrun, Egypt.</title>
        <authorList>
            <person name="Zhao B."/>
        </authorList>
    </citation>
    <scope>NUCLEOTIDE SEQUENCE [LARGE SCALE GENOMIC DNA]</scope>
    <source>
        <strain evidence="3">JW/NM-HA 15</strain>
    </source>
</reference>
<protein>
    <recommendedName>
        <fullName evidence="4">CARDB domain-containing protein</fullName>
    </recommendedName>
</protein>
<organism evidence="2 3">
    <name type="scientific">Natrarchaeobaculum aegyptiacum</name>
    <dbReference type="NCBI Taxonomy" id="745377"/>
    <lineage>
        <taxon>Archaea</taxon>
        <taxon>Methanobacteriati</taxon>
        <taxon>Methanobacteriota</taxon>
        <taxon>Stenosarchaea group</taxon>
        <taxon>Halobacteria</taxon>
        <taxon>Halobacteriales</taxon>
        <taxon>Natrialbaceae</taxon>
        <taxon>Natrarchaeobaculum</taxon>
    </lineage>
</organism>